<feature type="compositionally biased region" description="Pro residues" evidence="1">
    <location>
        <begin position="117"/>
        <end position="141"/>
    </location>
</feature>
<accession>A0A0L8HDG8</accession>
<protein>
    <submittedName>
        <fullName evidence="3">Uncharacterized protein</fullName>
    </submittedName>
</protein>
<keyword evidence="2" id="KW-0812">Transmembrane</keyword>
<name>A0A0L8HDG8_OCTBM</name>
<keyword evidence="2" id="KW-0472">Membrane</keyword>
<reference evidence="3" key="1">
    <citation type="submission" date="2015-07" db="EMBL/GenBank/DDBJ databases">
        <title>MeaNS - Measles Nucleotide Surveillance Program.</title>
        <authorList>
            <person name="Tran T."/>
            <person name="Druce J."/>
        </authorList>
    </citation>
    <scope>NUCLEOTIDE SEQUENCE</scope>
    <source>
        <strain evidence="3">UCB-OBI-ISO-001</strain>
        <tissue evidence="3">Gonad</tissue>
    </source>
</reference>
<evidence type="ECO:0000256" key="2">
    <source>
        <dbReference type="SAM" id="Phobius"/>
    </source>
</evidence>
<dbReference type="EMBL" id="KQ418430">
    <property type="protein sequence ID" value="KOF87376.1"/>
    <property type="molecule type" value="Genomic_DNA"/>
</dbReference>
<sequence length="483" mass="55384">MLKMLGDVLYTSISSMYATVFLFMYININLCVKQRYIVLFTLRIRCKTHGSNQKMYVCKDNIPQEQPKQQKPESKKTQPVRVRKKKEDPKPVRHPPPPPPPPAHESKSPKAKRHPTPPKPVLVETPPPVRTPPPVETPPPVHRFKDQDPPDSTKDQTTVYPEPRRSISYQIAPIASERLITESPSIVKPPQVIIAPTPPVKSNDKKPVTVNKEIQTIEYETPPVALDEICLPSYVEPDQTPPTPPVAKAVLQRPPQPMQPVICESRPYIEEQLRPIYPYDQPMMELYRPPLFDIAINRPVTINDNRPDPHSSFQPMQSALCEAGLCIAEQQKPEPIYHYNPPTIKFQPSPLHNTAIIPPSPCIYHTTTFTPVPQQSVPPTFQTPEPNRQQPTQLTCIHHSPYCMGSRYPVQVRLQQATQSVTTQTIPYQKHGQSHSQTSCEYSQVVCQRFKQHHPNYFQPCTSPLHKRKESDYYQIRPKRREY</sequence>
<evidence type="ECO:0000313" key="3">
    <source>
        <dbReference type="EMBL" id="KOF87376.1"/>
    </source>
</evidence>
<gene>
    <name evidence="3" type="ORF">OCBIM_22016961mg</name>
</gene>
<dbReference type="OrthoDB" id="10011262at2759"/>
<organism evidence="3">
    <name type="scientific">Octopus bimaculoides</name>
    <name type="common">California two-spotted octopus</name>
    <dbReference type="NCBI Taxonomy" id="37653"/>
    <lineage>
        <taxon>Eukaryota</taxon>
        <taxon>Metazoa</taxon>
        <taxon>Spiralia</taxon>
        <taxon>Lophotrochozoa</taxon>
        <taxon>Mollusca</taxon>
        <taxon>Cephalopoda</taxon>
        <taxon>Coleoidea</taxon>
        <taxon>Octopodiformes</taxon>
        <taxon>Octopoda</taxon>
        <taxon>Incirrata</taxon>
        <taxon>Octopodidae</taxon>
        <taxon>Octopus</taxon>
    </lineage>
</organism>
<feature type="transmembrane region" description="Helical" evidence="2">
    <location>
        <begin position="7"/>
        <end position="26"/>
    </location>
</feature>
<keyword evidence="2" id="KW-1133">Transmembrane helix</keyword>
<feature type="region of interest" description="Disordered" evidence="1">
    <location>
        <begin position="63"/>
        <end position="163"/>
    </location>
</feature>
<evidence type="ECO:0000256" key="1">
    <source>
        <dbReference type="SAM" id="MobiDB-lite"/>
    </source>
</evidence>
<dbReference type="AlphaFoldDB" id="A0A0L8HDG8"/>
<proteinExistence type="predicted"/>
<feature type="compositionally biased region" description="Pro residues" evidence="1">
    <location>
        <begin position="94"/>
        <end position="103"/>
    </location>
</feature>
<feature type="compositionally biased region" description="Basic and acidic residues" evidence="1">
    <location>
        <begin position="143"/>
        <end position="154"/>
    </location>
</feature>